<dbReference type="Proteomes" id="UP000076798">
    <property type="component" value="Unassembled WGS sequence"/>
</dbReference>
<dbReference type="GO" id="GO:0006396">
    <property type="term" value="P:RNA processing"/>
    <property type="evidence" value="ECO:0007669"/>
    <property type="project" value="InterPro"/>
</dbReference>
<dbReference type="PROSITE" id="PS50142">
    <property type="entry name" value="RNASE_3_2"/>
    <property type="match status" value="1"/>
</dbReference>
<dbReference type="Pfam" id="PF00636">
    <property type="entry name" value="Ribonuclease_3"/>
    <property type="match status" value="1"/>
</dbReference>
<organism evidence="2 3">
    <name type="scientific">Sistotremastrum suecicum HHB10207 ss-3</name>
    <dbReference type="NCBI Taxonomy" id="1314776"/>
    <lineage>
        <taxon>Eukaryota</taxon>
        <taxon>Fungi</taxon>
        <taxon>Dikarya</taxon>
        <taxon>Basidiomycota</taxon>
        <taxon>Agaricomycotina</taxon>
        <taxon>Agaricomycetes</taxon>
        <taxon>Sistotremastrales</taxon>
        <taxon>Sistotremastraceae</taxon>
        <taxon>Sistotremastrum</taxon>
    </lineage>
</organism>
<evidence type="ECO:0000313" key="3">
    <source>
        <dbReference type="Proteomes" id="UP000076798"/>
    </source>
</evidence>
<dbReference type="InterPro" id="IPR036389">
    <property type="entry name" value="RNase_III_sf"/>
</dbReference>
<proteinExistence type="predicted"/>
<dbReference type="InterPro" id="IPR000999">
    <property type="entry name" value="RNase_III_dom"/>
</dbReference>
<reference evidence="2 3" key="1">
    <citation type="journal article" date="2016" name="Mol. Biol. Evol.">
        <title>Comparative Genomics of Early-Diverging Mushroom-Forming Fungi Provides Insights into the Origins of Lignocellulose Decay Capabilities.</title>
        <authorList>
            <person name="Nagy L.G."/>
            <person name="Riley R."/>
            <person name="Tritt A."/>
            <person name="Adam C."/>
            <person name="Daum C."/>
            <person name="Floudas D."/>
            <person name="Sun H."/>
            <person name="Yadav J.S."/>
            <person name="Pangilinan J."/>
            <person name="Larsson K.H."/>
            <person name="Matsuura K."/>
            <person name="Barry K."/>
            <person name="Labutti K."/>
            <person name="Kuo R."/>
            <person name="Ohm R.A."/>
            <person name="Bhattacharya S.S."/>
            <person name="Shirouzu T."/>
            <person name="Yoshinaga Y."/>
            <person name="Martin F.M."/>
            <person name="Grigoriev I.V."/>
            <person name="Hibbett D.S."/>
        </authorList>
    </citation>
    <scope>NUCLEOTIDE SEQUENCE [LARGE SCALE GENOMIC DNA]</scope>
    <source>
        <strain evidence="2 3">HHB10207 ss-3</strain>
    </source>
</reference>
<gene>
    <name evidence="2" type="ORF">SISSUDRAFT_980370</name>
</gene>
<dbReference type="EMBL" id="KV428014">
    <property type="protein sequence ID" value="KZT42310.1"/>
    <property type="molecule type" value="Genomic_DNA"/>
</dbReference>
<sequence length="270" mass="30654">MPRAPSHTRLQHRVTNAKDCPPWPPLPVHLAEIILNPIRGTLANNDLHEFLGDRVMRVFVVKISEQYAKSVSHLTRVTQTLCTNDTFGRLAYSLGLHTHAKLTPSQQESIKAWNPSSWESPPKVLADLFEALIGGIYITYGMRGIREWLEAFFDSLDSDTWKDLSLPVHVVPVQEPRPKSRKETWITSVEQDLLVNWIRANSSSIWVQATHFLDELRPGFSVHSTTYPLKAEVGDAHLRLFICNEIIRRYPWYLQAASGASHLATVRSSS</sequence>
<dbReference type="OrthoDB" id="2392202at2759"/>
<dbReference type="GO" id="GO:0004525">
    <property type="term" value="F:ribonuclease III activity"/>
    <property type="evidence" value="ECO:0007669"/>
    <property type="project" value="InterPro"/>
</dbReference>
<dbReference type="CDD" id="cd00593">
    <property type="entry name" value="RIBOc"/>
    <property type="match status" value="1"/>
</dbReference>
<dbReference type="SUPFAM" id="SSF69065">
    <property type="entry name" value="RNase III domain-like"/>
    <property type="match status" value="1"/>
</dbReference>
<accession>A0A166H3X3</accession>
<keyword evidence="3" id="KW-1185">Reference proteome</keyword>
<feature type="domain" description="RNase III" evidence="1">
    <location>
        <begin position="49"/>
        <end position="141"/>
    </location>
</feature>
<evidence type="ECO:0000259" key="1">
    <source>
        <dbReference type="PROSITE" id="PS50142"/>
    </source>
</evidence>
<dbReference type="STRING" id="1314776.A0A166H3X3"/>
<evidence type="ECO:0000313" key="2">
    <source>
        <dbReference type="EMBL" id="KZT42310.1"/>
    </source>
</evidence>
<dbReference type="Gene3D" id="1.10.1520.10">
    <property type="entry name" value="Ribonuclease III domain"/>
    <property type="match status" value="1"/>
</dbReference>
<dbReference type="SMART" id="SM00535">
    <property type="entry name" value="RIBOc"/>
    <property type="match status" value="1"/>
</dbReference>
<dbReference type="AlphaFoldDB" id="A0A166H3X3"/>
<protein>
    <recommendedName>
        <fullName evidence="1">RNase III domain-containing protein</fullName>
    </recommendedName>
</protein>
<name>A0A166H3X3_9AGAM</name>